<feature type="domain" description="Tyrosine-protein phosphatase" evidence="18">
    <location>
        <begin position="29"/>
        <end position="180"/>
    </location>
</feature>
<keyword evidence="3" id="KW-0444">Lipid biosynthesis</keyword>
<dbReference type="InterPro" id="IPR029021">
    <property type="entry name" value="Prot-tyrosine_phosphatase-like"/>
</dbReference>
<dbReference type="InterPro" id="IPR000340">
    <property type="entry name" value="Dual-sp_phosphatase_cat-dom"/>
</dbReference>
<dbReference type="GO" id="GO:0016020">
    <property type="term" value="C:membrane"/>
    <property type="evidence" value="ECO:0007669"/>
    <property type="project" value="UniProtKB-SubCell"/>
</dbReference>
<keyword evidence="5" id="KW-0904">Protein phosphatase</keyword>
<evidence type="ECO:0000259" key="18">
    <source>
        <dbReference type="PROSITE" id="PS50054"/>
    </source>
</evidence>
<dbReference type="PANTHER" id="PTHR46712:SF1">
    <property type="entry name" value="PHOSPHATIDYLGLYCEROPHOSPHATASE AND PROTEIN-TYROSINE PHOSPHATASE 1"/>
    <property type="match status" value="1"/>
</dbReference>
<evidence type="ECO:0000256" key="13">
    <source>
        <dbReference type="ARBA" id="ARBA00051818"/>
    </source>
</evidence>
<evidence type="ECO:0000256" key="12">
    <source>
        <dbReference type="ARBA" id="ARBA00050944"/>
    </source>
</evidence>
<evidence type="ECO:0000256" key="9">
    <source>
        <dbReference type="ARBA" id="ARBA00023264"/>
    </source>
</evidence>
<dbReference type="GO" id="GO:0005737">
    <property type="term" value="C:cytoplasm"/>
    <property type="evidence" value="ECO:0007669"/>
    <property type="project" value="UniProtKB-ARBA"/>
</dbReference>
<dbReference type="InterPro" id="IPR003595">
    <property type="entry name" value="Tyr_Pase_cat"/>
</dbReference>
<name>A0AA88YKJ3_PINIB</name>
<protein>
    <recommendedName>
        <fullName evidence="17">Phosphatidylglycerophosphatase and protein-tyrosine phosphatase 1</fullName>
        <ecNumber evidence="11">3.1.3.27</ecNumber>
    </recommendedName>
</protein>
<dbReference type="Proteomes" id="UP001186944">
    <property type="component" value="Unassembled WGS sequence"/>
</dbReference>
<evidence type="ECO:0000256" key="10">
    <source>
        <dbReference type="ARBA" id="ARBA00024192"/>
    </source>
</evidence>
<evidence type="ECO:0000313" key="21">
    <source>
        <dbReference type="Proteomes" id="UP001186944"/>
    </source>
</evidence>
<evidence type="ECO:0000256" key="17">
    <source>
        <dbReference type="ARBA" id="ARBA00069309"/>
    </source>
</evidence>
<comment type="catalytic activity">
    <reaction evidence="14">
        <text>1,2-dibutyryl-sn-glycero-3-phospho-(1D-myo-inositol-5-phosphate) + H2O = 1,2-dibutyryl-sn-glycero-3-phospho-(1D-myo-inositol) + phosphate</text>
        <dbReference type="Rhea" id="RHEA:42584"/>
        <dbReference type="ChEBI" id="CHEBI:15377"/>
        <dbReference type="ChEBI" id="CHEBI:43474"/>
        <dbReference type="ChEBI" id="CHEBI:82605"/>
        <dbReference type="ChEBI" id="CHEBI:82606"/>
    </reaction>
    <physiologicalReaction direction="left-to-right" evidence="14">
        <dbReference type="Rhea" id="RHEA:42585"/>
    </physiologicalReaction>
</comment>
<evidence type="ECO:0000256" key="16">
    <source>
        <dbReference type="ARBA" id="ARBA00052780"/>
    </source>
</evidence>
<keyword evidence="8" id="KW-0594">Phospholipid biosynthesis</keyword>
<dbReference type="InterPro" id="IPR042165">
    <property type="entry name" value="PTPMT1"/>
</dbReference>
<accession>A0AA88YKJ3</accession>
<dbReference type="InterPro" id="IPR000387">
    <property type="entry name" value="Tyr_Pase_dom"/>
</dbReference>
<evidence type="ECO:0000256" key="14">
    <source>
        <dbReference type="ARBA" id="ARBA00052505"/>
    </source>
</evidence>
<dbReference type="PANTHER" id="PTHR46712">
    <property type="entry name" value="PHOSPHATIDYLGLYCEROPHOSPHATASE AND PROTEIN-TYROSINE PHOSPHATASE 1"/>
    <property type="match status" value="1"/>
</dbReference>
<comment type="catalytic activity">
    <reaction evidence="15">
        <text>1,2-di-(9Z-octadecenoyl)-sn-glycero-3-phospho-(1'-sn-glycerol-3'-phosphate) + H2O = 1,2-di-(9Z-octadecenoyl)-sn-glycero-3-phospho-(1'-sn-glycerol) + phosphate</text>
        <dbReference type="Rhea" id="RHEA:42304"/>
        <dbReference type="ChEBI" id="CHEBI:15377"/>
        <dbReference type="ChEBI" id="CHEBI:43474"/>
        <dbReference type="ChEBI" id="CHEBI:75163"/>
        <dbReference type="ChEBI" id="CHEBI:78907"/>
    </reaction>
    <physiologicalReaction direction="left-to-right" evidence="15">
        <dbReference type="Rhea" id="RHEA:42305"/>
    </physiologicalReaction>
</comment>
<keyword evidence="21" id="KW-1185">Reference proteome</keyword>
<evidence type="ECO:0000256" key="11">
    <source>
        <dbReference type="ARBA" id="ARBA00024224"/>
    </source>
</evidence>
<dbReference type="InterPro" id="IPR020422">
    <property type="entry name" value="TYR_PHOSPHATASE_DUAL_dom"/>
</dbReference>
<evidence type="ECO:0000256" key="1">
    <source>
        <dbReference type="ARBA" id="ARBA00004370"/>
    </source>
</evidence>
<sequence>MSGAIFSRIAFYPTLFYNILMSKVTSREWYNRIDDNVILGALPLKSWNKTLVEKENVRGIVSLTEDFETKGLVNTQEEWAAVGVEQIKLSTVDYVGTPSQEQINEALTFIDRHQRQENSVYVHCKAGRTRSATVVACYLIQKHGYSPMEAVDFIRAKRPHIWLREAQLESLQEFHKHSRVRKSFTGA</sequence>
<evidence type="ECO:0000256" key="4">
    <source>
        <dbReference type="ARBA" id="ARBA00022801"/>
    </source>
</evidence>
<evidence type="ECO:0000259" key="19">
    <source>
        <dbReference type="PROSITE" id="PS50056"/>
    </source>
</evidence>
<dbReference type="AlphaFoldDB" id="A0AA88YKJ3"/>
<proteinExistence type="predicted"/>
<evidence type="ECO:0000256" key="8">
    <source>
        <dbReference type="ARBA" id="ARBA00023209"/>
    </source>
</evidence>
<dbReference type="GO" id="GO:0004439">
    <property type="term" value="F:phosphatidylinositol-4,5-bisphosphate 5-phosphatase activity"/>
    <property type="evidence" value="ECO:0007669"/>
    <property type="project" value="TreeGrafter"/>
</dbReference>
<evidence type="ECO:0000256" key="6">
    <source>
        <dbReference type="ARBA" id="ARBA00023098"/>
    </source>
</evidence>
<evidence type="ECO:0000313" key="20">
    <source>
        <dbReference type="EMBL" id="KAK3107390.1"/>
    </source>
</evidence>
<comment type="catalytic activity">
    <reaction evidence="13">
        <text>a 1-acyl-2-hexanoyl-sn-glycero-3-phospho-(1D-myo-inositol-5-phosphate) + H2O = a 1-acyl-2-hexanoyl-sn-glycero-3-phospho-(1D-myo-inositol) + phosphate</text>
        <dbReference type="Rhea" id="RHEA:42320"/>
        <dbReference type="ChEBI" id="CHEBI:15377"/>
        <dbReference type="ChEBI" id="CHEBI:43474"/>
        <dbReference type="ChEBI" id="CHEBI:78930"/>
        <dbReference type="ChEBI" id="CHEBI:78931"/>
    </reaction>
    <physiologicalReaction direction="left-to-right" evidence="13">
        <dbReference type="Rhea" id="RHEA:42321"/>
    </physiologicalReaction>
</comment>
<evidence type="ECO:0000256" key="3">
    <source>
        <dbReference type="ARBA" id="ARBA00022516"/>
    </source>
</evidence>
<evidence type="ECO:0000256" key="5">
    <source>
        <dbReference type="ARBA" id="ARBA00022912"/>
    </source>
</evidence>
<evidence type="ECO:0000256" key="7">
    <source>
        <dbReference type="ARBA" id="ARBA00023136"/>
    </source>
</evidence>
<dbReference type="Gene3D" id="3.90.190.10">
    <property type="entry name" value="Protein tyrosine phosphatase superfamily"/>
    <property type="match status" value="1"/>
</dbReference>
<evidence type="ECO:0000256" key="15">
    <source>
        <dbReference type="ARBA" id="ARBA00052632"/>
    </source>
</evidence>
<comment type="catalytic activity">
    <reaction evidence="12">
        <text>a 1,2-diacyl-sn-glycero-3-phospho-(1'-sn-glycero-3'-phosphate) + H2O = a 1,2-diacyl-sn-glycero-3-phospho-(1'-sn-glycerol) + phosphate</text>
        <dbReference type="Rhea" id="RHEA:33751"/>
        <dbReference type="ChEBI" id="CHEBI:15377"/>
        <dbReference type="ChEBI" id="CHEBI:43474"/>
        <dbReference type="ChEBI" id="CHEBI:60110"/>
        <dbReference type="ChEBI" id="CHEBI:64716"/>
        <dbReference type="EC" id="3.1.3.27"/>
    </reaction>
    <physiologicalReaction direction="left-to-right" evidence="12">
        <dbReference type="Rhea" id="RHEA:33752"/>
    </physiologicalReaction>
</comment>
<comment type="pathway">
    <text evidence="10">Phospholipid metabolism; phosphatidylglycerol biosynthesis; phosphatidylglycerol from CDP-diacylglycerol: step 2/2.</text>
</comment>
<dbReference type="PROSITE" id="PS00383">
    <property type="entry name" value="TYR_PHOSPHATASE_1"/>
    <property type="match status" value="1"/>
</dbReference>
<comment type="subcellular location">
    <subcellularLocation>
        <location evidence="1">Membrane</location>
    </subcellularLocation>
</comment>
<keyword evidence="9" id="KW-1208">Phospholipid metabolism</keyword>
<gene>
    <name evidence="20" type="ORF">FSP39_013587</name>
</gene>
<keyword evidence="4" id="KW-0378">Hydrolase</keyword>
<dbReference type="PROSITE" id="PS50054">
    <property type="entry name" value="TYR_PHOSPHATASE_DUAL"/>
    <property type="match status" value="1"/>
</dbReference>
<dbReference type="GO" id="GO:0004721">
    <property type="term" value="F:phosphoprotein phosphatase activity"/>
    <property type="evidence" value="ECO:0007669"/>
    <property type="project" value="UniProtKB-KW"/>
</dbReference>
<dbReference type="GO" id="GO:0008654">
    <property type="term" value="P:phospholipid biosynthetic process"/>
    <property type="evidence" value="ECO:0007669"/>
    <property type="project" value="UniProtKB-KW"/>
</dbReference>
<dbReference type="SMART" id="SM00404">
    <property type="entry name" value="PTPc_motif"/>
    <property type="match status" value="1"/>
</dbReference>
<keyword evidence="6" id="KW-0443">Lipid metabolism</keyword>
<dbReference type="CDD" id="cd14524">
    <property type="entry name" value="PTPMT1"/>
    <property type="match status" value="1"/>
</dbReference>
<dbReference type="GO" id="GO:0008962">
    <property type="term" value="F:phosphatidylglycerophosphatase activity"/>
    <property type="evidence" value="ECO:0007669"/>
    <property type="project" value="UniProtKB-EC"/>
</dbReference>
<evidence type="ECO:0000256" key="2">
    <source>
        <dbReference type="ARBA" id="ARBA00005189"/>
    </source>
</evidence>
<dbReference type="InterPro" id="IPR016130">
    <property type="entry name" value="Tyr_Pase_AS"/>
</dbReference>
<keyword evidence="7" id="KW-0472">Membrane</keyword>
<comment type="caution">
    <text evidence="20">The sequence shown here is derived from an EMBL/GenBank/DDBJ whole genome shotgun (WGS) entry which is preliminary data.</text>
</comment>
<dbReference type="Pfam" id="PF00782">
    <property type="entry name" value="DSPc"/>
    <property type="match status" value="1"/>
</dbReference>
<dbReference type="EC" id="3.1.3.27" evidence="11"/>
<organism evidence="20 21">
    <name type="scientific">Pinctada imbricata</name>
    <name type="common">Atlantic pearl-oyster</name>
    <name type="synonym">Pinctada martensii</name>
    <dbReference type="NCBI Taxonomy" id="66713"/>
    <lineage>
        <taxon>Eukaryota</taxon>
        <taxon>Metazoa</taxon>
        <taxon>Spiralia</taxon>
        <taxon>Lophotrochozoa</taxon>
        <taxon>Mollusca</taxon>
        <taxon>Bivalvia</taxon>
        <taxon>Autobranchia</taxon>
        <taxon>Pteriomorphia</taxon>
        <taxon>Pterioida</taxon>
        <taxon>Pterioidea</taxon>
        <taxon>Pteriidae</taxon>
        <taxon>Pinctada</taxon>
    </lineage>
</organism>
<feature type="domain" description="Tyrosine specific protein phosphatases" evidence="19">
    <location>
        <begin position="101"/>
        <end position="169"/>
    </location>
</feature>
<dbReference type="SMART" id="SM00195">
    <property type="entry name" value="DSPc"/>
    <property type="match status" value="1"/>
</dbReference>
<dbReference type="PROSITE" id="PS50056">
    <property type="entry name" value="TYR_PHOSPHATASE_2"/>
    <property type="match status" value="1"/>
</dbReference>
<dbReference type="EMBL" id="VSWD01000002">
    <property type="protein sequence ID" value="KAK3107390.1"/>
    <property type="molecule type" value="Genomic_DNA"/>
</dbReference>
<dbReference type="FunFam" id="3.90.190.10:FF:000060">
    <property type="entry name" value="Phosphatidylglycerophosphatase and protein-tyrosine phosphatase 1"/>
    <property type="match status" value="1"/>
</dbReference>
<dbReference type="InterPro" id="IPR044596">
    <property type="entry name" value="PTPMT1-like"/>
</dbReference>
<comment type="catalytic activity">
    <reaction evidence="16">
        <text>1,2-dioctanoyl-sn-glycero-3-phospho-(1D-myo-inositol-5-phosphate) + H2O = 1,2-dioctanoyl-sn-glycero-3-phospho-(1D-myo-inositol) + phosphate</text>
        <dbReference type="Rhea" id="RHEA:42308"/>
        <dbReference type="ChEBI" id="CHEBI:15377"/>
        <dbReference type="ChEBI" id="CHEBI:43474"/>
        <dbReference type="ChEBI" id="CHEBI:65221"/>
        <dbReference type="ChEBI" id="CHEBI:78911"/>
    </reaction>
    <physiologicalReaction direction="left-to-right" evidence="16">
        <dbReference type="Rhea" id="RHEA:42309"/>
    </physiologicalReaction>
</comment>
<reference evidence="20" key="1">
    <citation type="submission" date="2019-08" db="EMBL/GenBank/DDBJ databases">
        <title>The improved chromosome-level genome for the pearl oyster Pinctada fucata martensii using PacBio sequencing and Hi-C.</title>
        <authorList>
            <person name="Zheng Z."/>
        </authorList>
    </citation>
    <scope>NUCLEOTIDE SEQUENCE</scope>
    <source>
        <strain evidence="20">ZZ-2019</strain>
        <tissue evidence="20">Adductor muscle</tissue>
    </source>
</reference>
<comment type="pathway">
    <text evidence="2">Lipid metabolism.</text>
</comment>
<dbReference type="SUPFAM" id="SSF52799">
    <property type="entry name" value="(Phosphotyrosine protein) phosphatases II"/>
    <property type="match status" value="1"/>
</dbReference>